<dbReference type="PANTHER" id="PTHR24055">
    <property type="entry name" value="MITOGEN-ACTIVATED PROTEIN KINASE"/>
    <property type="match status" value="1"/>
</dbReference>
<evidence type="ECO:0000256" key="1">
    <source>
        <dbReference type="ARBA" id="ARBA00022527"/>
    </source>
</evidence>
<sequence>MSVPDSSDTPADDVFASLEVNHSLEDPVRYQPEGYHPIAPPSPTRETGRHSFALGTSRRPTRPKTHGLCGNFGLGSAAEEYRSEDRGAEALVSLHSQGIVHADFHTRNISFALTVDIHGWSVEEVYEALGHPITVSMHEALECASDPAPQSSQISAHQPHSSPSNIRLIDFTESFAMPFSFSEEMGQLPGTPCSVAAPELLLRLSSEVTPAIDVWALGCVIYRVVSDDSPFGGLNGPLGDYLARIMLSLGGETSIPGRFMDAFRECGTMTWAQWPGRDESNWDEKFTRSREDPVEALGQEDETVLRKVVGTSLLIDARERASAAEILALLLQGWPNI</sequence>
<dbReference type="EMBL" id="VXIS01000026">
    <property type="protein sequence ID" value="KAA8912217.1"/>
    <property type="molecule type" value="Genomic_DNA"/>
</dbReference>
<keyword evidence="1" id="KW-0723">Serine/threonine-protein kinase</keyword>
<feature type="region of interest" description="Disordered" evidence="4">
    <location>
        <begin position="26"/>
        <end position="66"/>
    </location>
</feature>
<dbReference type="Gene3D" id="1.10.510.10">
    <property type="entry name" value="Transferase(Phosphotransferase) domain 1"/>
    <property type="match status" value="1"/>
</dbReference>
<protein>
    <recommendedName>
        <fullName evidence="5">Protein kinase domain-containing protein</fullName>
    </recommendedName>
</protein>
<organism evidence="6 7">
    <name type="scientific">Sphaerosporella brunnea</name>
    <dbReference type="NCBI Taxonomy" id="1250544"/>
    <lineage>
        <taxon>Eukaryota</taxon>
        <taxon>Fungi</taxon>
        <taxon>Dikarya</taxon>
        <taxon>Ascomycota</taxon>
        <taxon>Pezizomycotina</taxon>
        <taxon>Pezizomycetes</taxon>
        <taxon>Pezizales</taxon>
        <taxon>Pyronemataceae</taxon>
        <taxon>Sphaerosporella</taxon>
    </lineage>
</organism>
<dbReference type="OrthoDB" id="5979581at2759"/>
<dbReference type="SUPFAM" id="SSF56112">
    <property type="entry name" value="Protein kinase-like (PK-like)"/>
    <property type="match status" value="1"/>
</dbReference>
<comment type="caution">
    <text evidence="6">The sequence shown here is derived from an EMBL/GenBank/DDBJ whole genome shotgun (WGS) entry which is preliminary data.</text>
</comment>
<keyword evidence="1" id="KW-0418">Kinase</keyword>
<accession>A0A5J5F6L3</accession>
<dbReference type="InterPro" id="IPR011009">
    <property type="entry name" value="Kinase-like_dom_sf"/>
</dbReference>
<keyword evidence="7" id="KW-1185">Reference proteome</keyword>
<dbReference type="InParanoid" id="A0A5J5F6L3"/>
<feature type="region of interest" description="Disordered" evidence="4">
    <location>
        <begin position="144"/>
        <end position="163"/>
    </location>
</feature>
<dbReference type="AlphaFoldDB" id="A0A5J5F6L3"/>
<gene>
    <name evidence="6" type="ORF">FN846DRAFT_996557</name>
</gene>
<reference evidence="6 7" key="1">
    <citation type="submission" date="2019-09" db="EMBL/GenBank/DDBJ databases">
        <title>Draft genome of the ectomycorrhizal ascomycete Sphaerosporella brunnea.</title>
        <authorList>
            <consortium name="DOE Joint Genome Institute"/>
            <person name="Benucci G.M."/>
            <person name="Marozzi G."/>
            <person name="Antonielli L."/>
            <person name="Sanchez S."/>
            <person name="Marco P."/>
            <person name="Wang X."/>
            <person name="Falini L.B."/>
            <person name="Barry K."/>
            <person name="Haridas S."/>
            <person name="Lipzen A."/>
            <person name="Labutti K."/>
            <person name="Grigoriev I.V."/>
            <person name="Murat C."/>
            <person name="Martin F."/>
            <person name="Albertini E."/>
            <person name="Donnini D."/>
            <person name="Bonito G."/>
        </authorList>
    </citation>
    <scope>NUCLEOTIDE SEQUENCE [LARGE SCALE GENOMIC DNA]</scope>
    <source>
        <strain evidence="6 7">Sb_GMNB300</strain>
    </source>
</reference>
<evidence type="ECO:0000313" key="6">
    <source>
        <dbReference type="EMBL" id="KAA8912217.1"/>
    </source>
</evidence>
<dbReference type="Proteomes" id="UP000326924">
    <property type="component" value="Unassembled WGS sequence"/>
</dbReference>
<keyword evidence="1" id="KW-0808">Transferase</keyword>
<feature type="compositionally biased region" description="Polar residues" evidence="4">
    <location>
        <begin position="148"/>
        <end position="163"/>
    </location>
</feature>
<dbReference type="InterPro" id="IPR050117">
    <property type="entry name" value="MAPK"/>
</dbReference>
<dbReference type="GO" id="GO:0004674">
    <property type="term" value="F:protein serine/threonine kinase activity"/>
    <property type="evidence" value="ECO:0007669"/>
    <property type="project" value="UniProtKB-KW"/>
</dbReference>
<dbReference type="GO" id="GO:0005524">
    <property type="term" value="F:ATP binding"/>
    <property type="evidence" value="ECO:0007669"/>
    <property type="project" value="UniProtKB-KW"/>
</dbReference>
<keyword evidence="3" id="KW-0067">ATP-binding</keyword>
<evidence type="ECO:0000256" key="3">
    <source>
        <dbReference type="ARBA" id="ARBA00022840"/>
    </source>
</evidence>
<proteinExistence type="predicted"/>
<dbReference type="PROSITE" id="PS50011">
    <property type="entry name" value="PROTEIN_KINASE_DOM"/>
    <property type="match status" value="1"/>
</dbReference>
<evidence type="ECO:0000259" key="5">
    <source>
        <dbReference type="PROSITE" id="PS50011"/>
    </source>
</evidence>
<name>A0A5J5F6L3_9PEZI</name>
<evidence type="ECO:0000256" key="4">
    <source>
        <dbReference type="SAM" id="MobiDB-lite"/>
    </source>
</evidence>
<dbReference type="InterPro" id="IPR000719">
    <property type="entry name" value="Prot_kinase_dom"/>
</dbReference>
<keyword evidence="2" id="KW-0547">Nucleotide-binding</keyword>
<evidence type="ECO:0000313" key="7">
    <source>
        <dbReference type="Proteomes" id="UP000326924"/>
    </source>
</evidence>
<evidence type="ECO:0000256" key="2">
    <source>
        <dbReference type="ARBA" id="ARBA00022741"/>
    </source>
</evidence>
<feature type="domain" description="Protein kinase" evidence="5">
    <location>
        <begin position="1"/>
        <end position="335"/>
    </location>
</feature>